<name>A0AAD6VKK2_9AGAR</name>
<accession>A0AAD6VKK2</accession>
<comment type="caution">
    <text evidence="1">The sequence shown here is derived from an EMBL/GenBank/DDBJ whole genome shotgun (WGS) entry which is preliminary data.</text>
</comment>
<dbReference type="Proteomes" id="UP001219525">
    <property type="component" value="Unassembled WGS sequence"/>
</dbReference>
<evidence type="ECO:0000313" key="1">
    <source>
        <dbReference type="EMBL" id="KAJ7215603.1"/>
    </source>
</evidence>
<gene>
    <name evidence="1" type="ORF">GGX14DRAFT_608695</name>
</gene>
<organism evidence="1 2">
    <name type="scientific">Mycena pura</name>
    <dbReference type="NCBI Taxonomy" id="153505"/>
    <lineage>
        <taxon>Eukaryota</taxon>
        <taxon>Fungi</taxon>
        <taxon>Dikarya</taxon>
        <taxon>Basidiomycota</taxon>
        <taxon>Agaricomycotina</taxon>
        <taxon>Agaricomycetes</taxon>
        <taxon>Agaricomycetidae</taxon>
        <taxon>Agaricales</taxon>
        <taxon>Marasmiineae</taxon>
        <taxon>Mycenaceae</taxon>
        <taxon>Mycena</taxon>
    </lineage>
</organism>
<dbReference type="AlphaFoldDB" id="A0AAD6VKK2"/>
<evidence type="ECO:0000313" key="2">
    <source>
        <dbReference type="Proteomes" id="UP001219525"/>
    </source>
</evidence>
<reference evidence="1" key="1">
    <citation type="submission" date="2023-03" db="EMBL/GenBank/DDBJ databases">
        <title>Massive genome expansion in bonnet fungi (Mycena s.s.) driven by repeated elements and novel gene families across ecological guilds.</title>
        <authorList>
            <consortium name="Lawrence Berkeley National Laboratory"/>
            <person name="Harder C.B."/>
            <person name="Miyauchi S."/>
            <person name="Viragh M."/>
            <person name="Kuo A."/>
            <person name="Thoen E."/>
            <person name="Andreopoulos B."/>
            <person name="Lu D."/>
            <person name="Skrede I."/>
            <person name="Drula E."/>
            <person name="Henrissat B."/>
            <person name="Morin E."/>
            <person name="Kohler A."/>
            <person name="Barry K."/>
            <person name="LaButti K."/>
            <person name="Morin E."/>
            <person name="Salamov A."/>
            <person name="Lipzen A."/>
            <person name="Mereny Z."/>
            <person name="Hegedus B."/>
            <person name="Baldrian P."/>
            <person name="Stursova M."/>
            <person name="Weitz H."/>
            <person name="Taylor A."/>
            <person name="Grigoriev I.V."/>
            <person name="Nagy L.G."/>
            <person name="Martin F."/>
            <person name="Kauserud H."/>
        </authorList>
    </citation>
    <scope>NUCLEOTIDE SEQUENCE</scope>
    <source>
        <strain evidence="1">9144</strain>
    </source>
</reference>
<protein>
    <submittedName>
        <fullName evidence="1">Uncharacterized protein</fullName>
    </submittedName>
</protein>
<dbReference type="EMBL" id="JARJCW010000017">
    <property type="protein sequence ID" value="KAJ7215603.1"/>
    <property type="molecule type" value="Genomic_DNA"/>
</dbReference>
<keyword evidence="2" id="KW-1185">Reference proteome</keyword>
<proteinExistence type="predicted"/>
<sequence length="259" mass="27847">MISLRRPPFPPGPTRLFMPSAVTLASARASMRFRFKFTLYPTPAFCRPVATADATFTRQKTVVLSDHRAMSQFLMLHLLRAARRCQPPRAALVNCARPGYSTLAPPPPGKEIASLVVPCLIIQSVASSLSENKVKYPLLSIALDWASATTPPHATAGTPDPGIGVLAIGVIAPVAVDTATAATVPVRRYASSGSPILLVRAPRRFLLVFYGAALASNDGRPRPRRRVYPRPGGAGGGACRGVRRVKKICGLKFLCFRCF</sequence>